<protein>
    <submittedName>
        <fullName evidence="2">Uncharacterized protein</fullName>
    </submittedName>
</protein>
<keyword evidence="1" id="KW-0472">Membrane</keyword>
<accession>A0ABZ2G2X5</accession>
<name>A0ABZ2G2X5_9SPHN</name>
<dbReference type="RefSeq" id="WP_338504856.1">
    <property type="nucleotide sequence ID" value="NZ_CP145607.1"/>
</dbReference>
<proteinExistence type="predicted"/>
<keyword evidence="3" id="KW-1185">Reference proteome</keyword>
<organism evidence="2 3">
    <name type="scientific">Sphingomonas kaistensis</name>
    <dbReference type="NCBI Taxonomy" id="298708"/>
    <lineage>
        <taxon>Bacteria</taxon>
        <taxon>Pseudomonadati</taxon>
        <taxon>Pseudomonadota</taxon>
        <taxon>Alphaproteobacteria</taxon>
        <taxon>Sphingomonadales</taxon>
        <taxon>Sphingomonadaceae</taxon>
        <taxon>Sphingomonas</taxon>
    </lineage>
</organism>
<reference evidence="2 3" key="1">
    <citation type="submission" date="2024-02" db="EMBL/GenBank/DDBJ databases">
        <title>Full genome sequence of Sphingomonas kaistensis.</title>
        <authorList>
            <person name="Poletto B.L."/>
            <person name="Silva G."/>
            <person name="Galante D."/>
            <person name="Campos K.R."/>
            <person name="Santos M.B.N."/>
            <person name="Sacchi C.T."/>
        </authorList>
    </citation>
    <scope>NUCLEOTIDE SEQUENCE [LARGE SCALE GENOMIC DNA]</scope>
    <source>
        <strain evidence="2 3">MA4R</strain>
    </source>
</reference>
<keyword evidence="1" id="KW-1133">Transmembrane helix</keyword>
<evidence type="ECO:0000256" key="1">
    <source>
        <dbReference type="SAM" id="Phobius"/>
    </source>
</evidence>
<evidence type="ECO:0000313" key="2">
    <source>
        <dbReference type="EMBL" id="WWM71443.1"/>
    </source>
</evidence>
<feature type="transmembrane region" description="Helical" evidence="1">
    <location>
        <begin position="6"/>
        <end position="22"/>
    </location>
</feature>
<evidence type="ECO:0000313" key="3">
    <source>
        <dbReference type="Proteomes" id="UP001382935"/>
    </source>
</evidence>
<dbReference type="Proteomes" id="UP001382935">
    <property type="component" value="Chromosome"/>
</dbReference>
<feature type="transmembrane region" description="Helical" evidence="1">
    <location>
        <begin position="29"/>
        <end position="46"/>
    </location>
</feature>
<sequence>MEGSVILIIVGVIAAFLALKFIKGVVKLAVLAAIVIAVIYFLSQGSL</sequence>
<keyword evidence="1" id="KW-0812">Transmembrane</keyword>
<dbReference type="EMBL" id="CP145607">
    <property type="protein sequence ID" value="WWM71443.1"/>
    <property type="molecule type" value="Genomic_DNA"/>
</dbReference>
<gene>
    <name evidence="2" type="ORF">V6R86_12370</name>
</gene>